<protein>
    <submittedName>
        <fullName evidence="1">Uncharacterized protein</fullName>
    </submittedName>
</protein>
<keyword evidence="2" id="KW-1185">Reference proteome</keyword>
<gene>
    <name evidence="1" type="ORF">TVAG_148120</name>
</gene>
<dbReference type="AlphaFoldDB" id="A2FQX0"/>
<dbReference type="Proteomes" id="UP000001542">
    <property type="component" value="Unassembled WGS sequence"/>
</dbReference>
<accession>A2FQX0</accession>
<reference evidence="1" key="1">
    <citation type="submission" date="2006-10" db="EMBL/GenBank/DDBJ databases">
        <authorList>
            <person name="Amadeo P."/>
            <person name="Zhao Q."/>
            <person name="Wortman J."/>
            <person name="Fraser-Liggett C."/>
            <person name="Carlton J."/>
        </authorList>
    </citation>
    <scope>NUCLEOTIDE SEQUENCE</scope>
    <source>
        <strain evidence="1">G3</strain>
    </source>
</reference>
<sequence length="374" mass="42964">MLITSSEDYLRKDVKFARDPILTTINFYKEPLTAGKWALLFFTLSFDSKYYDSGYNTFDYIISSTQNENDNVFTDNSQLVKNINDNTYLFIPNTLTDGTYYIIARGHYVDGSNEKVSNILSKSVTVKRSSMKNEINAELDQSKRVLRYNDRVDLKFTFDISIPYARILFKVGDYTTEISDYNLVVDLFHGNEESPRIQISYDQSEIQHKLSFVLIDKETSNILNHTEITDLTIIPKFEIEDIQYDNPKYDQSSYLVQSQDVVSGTVTCKNQVAIEHLSIKYSNQIGTITAIPGESKKFKFKIDIQFEANEMYIDLNFIQNSETVDKEFGFRILDMTININKDLPLSGTVAGSVKISNNINSEQLKICAKFGEYD</sequence>
<dbReference type="VEuPathDB" id="TrichDB:TVAG_148120"/>
<evidence type="ECO:0000313" key="2">
    <source>
        <dbReference type="Proteomes" id="UP000001542"/>
    </source>
</evidence>
<reference evidence="1" key="2">
    <citation type="journal article" date="2007" name="Science">
        <title>Draft genome sequence of the sexually transmitted pathogen Trichomonas vaginalis.</title>
        <authorList>
            <person name="Carlton J.M."/>
            <person name="Hirt R.P."/>
            <person name="Silva J.C."/>
            <person name="Delcher A.L."/>
            <person name="Schatz M."/>
            <person name="Zhao Q."/>
            <person name="Wortman J.R."/>
            <person name="Bidwell S.L."/>
            <person name="Alsmark U.C.M."/>
            <person name="Besteiro S."/>
            <person name="Sicheritz-Ponten T."/>
            <person name="Noel C.J."/>
            <person name="Dacks J.B."/>
            <person name="Foster P.G."/>
            <person name="Simillion C."/>
            <person name="Van de Peer Y."/>
            <person name="Miranda-Saavedra D."/>
            <person name="Barton G.J."/>
            <person name="Westrop G.D."/>
            <person name="Mueller S."/>
            <person name="Dessi D."/>
            <person name="Fiori P.L."/>
            <person name="Ren Q."/>
            <person name="Paulsen I."/>
            <person name="Zhang H."/>
            <person name="Bastida-Corcuera F.D."/>
            <person name="Simoes-Barbosa A."/>
            <person name="Brown M.T."/>
            <person name="Hayes R.D."/>
            <person name="Mukherjee M."/>
            <person name="Okumura C.Y."/>
            <person name="Schneider R."/>
            <person name="Smith A.J."/>
            <person name="Vanacova S."/>
            <person name="Villalvazo M."/>
            <person name="Haas B.J."/>
            <person name="Pertea M."/>
            <person name="Feldblyum T.V."/>
            <person name="Utterback T.R."/>
            <person name="Shu C.L."/>
            <person name="Osoegawa K."/>
            <person name="de Jong P.J."/>
            <person name="Hrdy I."/>
            <person name="Horvathova L."/>
            <person name="Zubacova Z."/>
            <person name="Dolezal P."/>
            <person name="Malik S.B."/>
            <person name="Logsdon J.M. Jr."/>
            <person name="Henze K."/>
            <person name="Gupta A."/>
            <person name="Wang C.C."/>
            <person name="Dunne R.L."/>
            <person name="Upcroft J.A."/>
            <person name="Upcroft P."/>
            <person name="White O."/>
            <person name="Salzberg S.L."/>
            <person name="Tang P."/>
            <person name="Chiu C.-H."/>
            <person name="Lee Y.-S."/>
            <person name="Embley T.M."/>
            <person name="Coombs G.H."/>
            <person name="Mottram J.C."/>
            <person name="Tachezy J."/>
            <person name="Fraser-Liggett C.M."/>
            <person name="Johnson P.J."/>
        </authorList>
    </citation>
    <scope>NUCLEOTIDE SEQUENCE [LARGE SCALE GENOMIC DNA]</scope>
    <source>
        <strain evidence="1">G3</strain>
    </source>
</reference>
<name>A2FQX0_TRIV3</name>
<dbReference type="VEuPathDB" id="TrichDB:TVAGG3_0959270"/>
<organism evidence="1 2">
    <name type="scientific">Trichomonas vaginalis (strain ATCC PRA-98 / G3)</name>
    <dbReference type="NCBI Taxonomy" id="412133"/>
    <lineage>
        <taxon>Eukaryota</taxon>
        <taxon>Metamonada</taxon>
        <taxon>Parabasalia</taxon>
        <taxon>Trichomonadida</taxon>
        <taxon>Trichomonadidae</taxon>
        <taxon>Trichomonas</taxon>
    </lineage>
</organism>
<dbReference type="KEGG" id="tva:4750422"/>
<evidence type="ECO:0000313" key="1">
    <source>
        <dbReference type="EMBL" id="EAX92709.1"/>
    </source>
</evidence>
<proteinExistence type="predicted"/>
<dbReference type="EMBL" id="DS113952">
    <property type="protein sequence ID" value="EAX92709.1"/>
    <property type="molecule type" value="Genomic_DNA"/>
</dbReference>
<dbReference type="InParanoid" id="A2FQX0"/>
<dbReference type="RefSeq" id="XP_001305639.1">
    <property type="nucleotide sequence ID" value="XM_001305638.1"/>
</dbReference>